<dbReference type="InterPro" id="IPR011042">
    <property type="entry name" value="6-blade_b-propeller_TolB-like"/>
</dbReference>
<dbReference type="Proteomes" id="UP000228495">
    <property type="component" value="Unassembled WGS sequence"/>
</dbReference>
<feature type="transmembrane region" description="Helical" evidence="1">
    <location>
        <begin position="267"/>
        <end position="287"/>
    </location>
</feature>
<keyword evidence="1" id="KW-0812">Transmembrane</keyword>
<evidence type="ECO:0008006" key="4">
    <source>
        <dbReference type="Google" id="ProtNLM"/>
    </source>
</evidence>
<sequence>MDNSLTLTHTNIGKPSLEGESSFSLLWFNHEIINSLRQHRGHLGILIEASLKPGQDINLKQATQEISTTISEYYYEDKHQGGPLDALQAAYDVSQQLIHEQYMAASFFVSCFAIWGNALLYVNPLHRHIGIRRSNEFFELDQDPQGTEQIKNDDQILIASEMFWQKVLTPTLRDHQDQSLSLFIDELTNLNEKESNHIPLLHAHITTVEIDSVPSEEEIIEIDLPHKDTPHKNKKSFKFSLPKISLPFFSKPKISLRSEHTSDKRKWFTLGGLALLFTISISATYFINNTKKQNEDLTLKLEEIDATLSKASSLAHLNPQESLNLISKTSDLLGEVQGIRTDKYDEKQTEVEKKSIEIYNQIYNITQSTGTQTTLPLEIEPHIMHITETGVLDLQNEVILSPNNQWENITVADRYFDNIYILDTKAQTIWRYIGPTTPQTTPSNYLRESTQLTNAKDLAIDGSIYILFPDAVQKFTTGSIDDFSVKGTHPPFMESSRISTLPDIDHLYISANNTIMVFEKSGLYLKTIKITNVSEIQDIAASINDTVVYILSDGLWFEVSVSQ</sequence>
<protein>
    <recommendedName>
        <fullName evidence="4">PPM-type phosphatase domain-containing protein</fullName>
    </recommendedName>
</protein>
<dbReference type="EMBL" id="PCSU01000005">
    <property type="protein sequence ID" value="PIP56923.1"/>
    <property type="molecule type" value="Genomic_DNA"/>
</dbReference>
<accession>A0A2H0BGY2</accession>
<proteinExistence type="predicted"/>
<gene>
    <name evidence="2" type="ORF">COX05_00580</name>
</gene>
<keyword evidence="1" id="KW-0472">Membrane</keyword>
<evidence type="ECO:0000313" key="3">
    <source>
        <dbReference type="Proteomes" id="UP000228495"/>
    </source>
</evidence>
<name>A0A2H0BGY2_UNCKA</name>
<keyword evidence="1" id="KW-1133">Transmembrane helix</keyword>
<feature type="transmembrane region" description="Helical" evidence="1">
    <location>
        <begin position="102"/>
        <end position="122"/>
    </location>
</feature>
<evidence type="ECO:0000313" key="2">
    <source>
        <dbReference type="EMBL" id="PIP56923.1"/>
    </source>
</evidence>
<dbReference type="Gene3D" id="2.120.10.30">
    <property type="entry name" value="TolB, C-terminal domain"/>
    <property type="match status" value="1"/>
</dbReference>
<comment type="caution">
    <text evidence="2">The sequence shown here is derived from an EMBL/GenBank/DDBJ whole genome shotgun (WGS) entry which is preliminary data.</text>
</comment>
<organism evidence="2 3">
    <name type="scientific">candidate division WWE3 bacterium CG22_combo_CG10-13_8_21_14_all_39_12</name>
    <dbReference type="NCBI Taxonomy" id="1975094"/>
    <lineage>
        <taxon>Bacteria</taxon>
        <taxon>Katanobacteria</taxon>
    </lineage>
</organism>
<dbReference type="AlphaFoldDB" id="A0A2H0BGY2"/>
<reference evidence="2 3" key="1">
    <citation type="submission" date="2017-09" db="EMBL/GenBank/DDBJ databases">
        <title>Depth-based differentiation of microbial function through sediment-hosted aquifers and enrichment of novel symbionts in the deep terrestrial subsurface.</title>
        <authorList>
            <person name="Probst A.J."/>
            <person name="Ladd B."/>
            <person name="Jarett J.K."/>
            <person name="Geller-Mcgrath D.E."/>
            <person name="Sieber C.M."/>
            <person name="Emerson J.B."/>
            <person name="Anantharaman K."/>
            <person name="Thomas B.C."/>
            <person name="Malmstrom R."/>
            <person name="Stieglmeier M."/>
            <person name="Klingl A."/>
            <person name="Woyke T."/>
            <person name="Ryan C.M."/>
            <person name="Banfield J.F."/>
        </authorList>
    </citation>
    <scope>NUCLEOTIDE SEQUENCE [LARGE SCALE GENOMIC DNA]</scope>
    <source>
        <strain evidence="2">CG22_combo_CG10-13_8_21_14_all_39_12</strain>
    </source>
</reference>
<evidence type="ECO:0000256" key="1">
    <source>
        <dbReference type="SAM" id="Phobius"/>
    </source>
</evidence>